<dbReference type="Pfam" id="PF13577">
    <property type="entry name" value="SnoaL_4"/>
    <property type="match status" value="1"/>
</dbReference>
<dbReference type="InterPro" id="IPR032710">
    <property type="entry name" value="NTF2-like_dom_sf"/>
</dbReference>
<accession>A0A229SYD0</accession>
<organism evidence="2 3">
    <name type="scientific">Amycolatopsis vastitatis</name>
    <dbReference type="NCBI Taxonomy" id="1905142"/>
    <lineage>
        <taxon>Bacteria</taxon>
        <taxon>Bacillati</taxon>
        <taxon>Actinomycetota</taxon>
        <taxon>Actinomycetes</taxon>
        <taxon>Pseudonocardiales</taxon>
        <taxon>Pseudonocardiaceae</taxon>
        <taxon>Amycolatopsis</taxon>
    </lineage>
</organism>
<comment type="caution">
    <text evidence="2">The sequence shown here is derived from an EMBL/GenBank/DDBJ whole genome shotgun (WGS) entry which is preliminary data.</text>
</comment>
<dbReference type="EMBL" id="NMUL01000030">
    <property type="protein sequence ID" value="OXM64075.1"/>
    <property type="molecule type" value="Genomic_DNA"/>
</dbReference>
<protein>
    <submittedName>
        <fullName evidence="2">Polyketide cyclase</fullName>
    </submittedName>
</protein>
<gene>
    <name evidence="2" type="ORF">CF165_27405</name>
</gene>
<dbReference type="CDD" id="cd00531">
    <property type="entry name" value="NTF2_like"/>
    <property type="match status" value="1"/>
</dbReference>
<dbReference type="AlphaFoldDB" id="A0A229SYD0"/>
<evidence type="ECO:0000259" key="1">
    <source>
        <dbReference type="Pfam" id="PF13577"/>
    </source>
</evidence>
<name>A0A229SYD0_9PSEU</name>
<evidence type="ECO:0000313" key="3">
    <source>
        <dbReference type="Proteomes" id="UP000215199"/>
    </source>
</evidence>
<dbReference type="InterPro" id="IPR037401">
    <property type="entry name" value="SnoaL-like"/>
</dbReference>
<sequence>MMAGTTEQRLARIEAQLAIGQLPMRYALAVDQRDLDAWVALFVPDVHLGRHGRGREALRAYIEPQLRWFYRSVHLLAGHRIELGPEGIPATATGQVYCRAEHEVGDRWIVMAIRYDDTYRLVDGEWLFERRRERHWYAADVSEHPQSVGFDSWGTGGAPALPGADRAWHGFWAGEPDAPTHRPAAGPAPG</sequence>
<keyword evidence="3" id="KW-1185">Reference proteome</keyword>
<dbReference type="SUPFAM" id="SSF54427">
    <property type="entry name" value="NTF2-like"/>
    <property type="match status" value="1"/>
</dbReference>
<dbReference type="OrthoDB" id="1492465at2"/>
<feature type="domain" description="SnoaL-like" evidence="1">
    <location>
        <begin position="12"/>
        <end position="132"/>
    </location>
</feature>
<dbReference type="Proteomes" id="UP000215199">
    <property type="component" value="Unassembled WGS sequence"/>
</dbReference>
<evidence type="ECO:0000313" key="2">
    <source>
        <dbReference type="EMBL" id="OXM64075.1"/>
    </source>
</evidence>
<proteinExistence type="predicted"/>
<reference evidence="3" key="1">
    <citation type="submission" date="2017-07" db="EMBL/GenBank/DDBJ databases">
        <title>Comparative genome mining reveals phylogenetic distribution patterns of secondary metabolites in Amycolatopsis.</title>
        <authorList>
            <person name="Adamek M."/>
            <person name="Alanjary M."/>
            <person name="Sales-Ortells H."/>
            <person name="Goodfellow M."/>
            <person name="Bull A.T."/>
            <person name="Kalinowski J."/>
            <person name="Ziemert N."/>
        </authorList>
    </citation>
    <scope>NUCLEOTIDE SEQUENCE [LARGE SCALE GENOMIC DNA]</scope>
    <source>
        <strain evidence="3">H5</strain>
    </source>
</reference>
<dbReference type="Gene3D" id="3.10.450.50">
    <property type="match status" value="1"/>
</dbReference>